<evidence type="ECO:0000256" key="5">
    <source>
        <dbReference type="ARBA" id="ARBA00022692"/>
    </source>
</evidence>
<reference evidence="19 20" key="1">
    <citation type="submission" date="2017-01" db="EMBL/GenBank/DDBJ databases">
        <authorList>
            <person name="Mah S.A."/>
            <person name="Swanson W.J."/>
            <person name="Moy G.W."/>
            <person name="Vacquier V.D."/>
        </authorList>
    </citation>
    <scope>NUCLEOTIDE SEQUENCE [LARGE SCALE GENOMIC DNA]</scope>
    <source>
        <strain evidence="19 20">GSMNP</strain>
    </source>
</reference>
<evidence type="ECO:0000256" key="14">
    <source>
        <dbReference type="ARBA" id="ARBA00038965"/>
    </source>
</evidence>
<dbReference type="Proteomes" id="UP000187283">
    <property type="component" value="Unassembled WGS sequence"/>
</dbReference>
<evidence type="ECO:0000256" key="6">
    <source>
        <dbReference type="ARBA" id="ARBA00022824"/>
    </source>
</evidence>
<evidence type="ECO:0000256" key="7">
    <source>
        <dbReference type="ARBA" id="ARBA00022898"/>
    </source>
</evidence>
<evidence type="ECO:0000256" key="1">
    <source>
        <dbReference type="ARBA" id="ARBA00001933"/>
    </source>
</evidence>
<protein>
    <recommendedName>
        <fullName evidence="14">sphinganine-1-phosphate aldolase</fullName>
        <ecNumber evidence="14">4.1.2.27</ecNumber>
    </recommendedName>
    <alternativeName>
        <fullName evidence="15">Sphingosine-1-phosphate aldolase</fullName>
    </alternativeName>
</protein>
<proteinExistence type="inferred from homology"/>
<evidence type="ECO:0000256" key="17">
    <source>
        <dbReference type="RuleBase" id="RU000382"/>
    </source>
</evidence>
<dbReference type="Gene3D" id="3.90.1150.10">
    <property type="entry name" value="Aspartate Aminotransferase, domain 1"/>
    <property type="match status" value="1"/>
</dbReference>
<name>A0A1R1Y1M9_9FUNG</name>
<dbReference type="AlphaFoldDB" id="A0A1R1Y1M9"/>
<comment type="subcellular location">
    <subcellularLocation>
        <location evidence="2">Endoplasmic reticulum membrane</location>
        <topology evidence="2">Single-pass membrane protein</topology>
    </subcellularLocation>
</comment>
<dbReference type="GO" id="GO:0030149">
    <property type="term" value="P:sphingolipid catabolic process"/>
    <property type="evidence" value="ECO:0007669"/>
    <property type="project" value="TreeGrafter"/>
</dbReference>
<comment type="pathway">
    <text evidence="3">Lipid metabolism; sphingolipid metabolism.</text>
</comment>
<dbReference type="InterPro" id="IPR050477">
    <property type="entry name" value="GrpII_AminoAcid_Decarb"/>
</dbReference>
<dbReference type="GO" id="GO:0019752">
    <property type="term" value="P:carboxylic acid metabolic process"/>
    <property type="evidence" value="ECO:0007669"/>
    <property type="project" value="InterPro"/>
</dbReference>
<dbReference type="FunFam" id="6.10.140.2150:FF:000001">
    <property type="entry name" value="Sphingosine-1-phosphate lyase 1"/>
    <property type="match status" value="1"/>
</dbReference>
<dbReference type="GO" id="GO:0005789">
    <property type="term" value="C:endoplasmic reticulum membrane"/>
    <property type="evidence" value="ECO:0007669"/>
    <property type="project" value="UniProtKB-SubCell"/>
</dbReference>
<dbReference type="OrthoDB" id="10254570at2759"/>
<dbReference type="SUPFAM" id="SSF53383">
    <property type="entry name" value="PLP-dependent transferases"/>
    <property type="match status" value="1"/>
</dbReference>
<dbReference type="STRING" id="133412.A0A1R1Y1M9"/>
<keyword evidence="10" id="KW-0443">Lipid metabolism</keyword>
<dbReference type="InterPro" id="IPR015421">
    <property type="entry name" value="PyrdxlP-dep_Trfase_major"/>
</dbReference>
<keyword evidence="7 16" id="KW-0663">Pyridoxal phosphate</keyword>
<keyword evidence="6" id="KW-0256">Endoplasmic reticulum</keyword>
<evidence type="ECO:0000256" key="11">
    <source>
        <dbReference type="ARBA" id="ARBA00023136"/>
    </source>
</evidence>
<evidence type="ECO:0000256" key="13">
    <source>
        <dbReference type="ARBA" id="ARBA00038302"/>
    </source>
</evidence>
<dbReference type="FunFam" id="3.40.640.10:FF:000020">
    <property type="entry name" value="sphingosine-1-phosphate lyase 1"/>
    <property type="match status" value="1"/>
</dbReference>
<evidence type="ECO:0000256" key="2">
    <source>
        <dbReference type="ARBA" id="ARBA00004389"/>
    </source>
</evidence>
<evidence type="ECO:0000256" key="12">
    <source>
        <dbReference type="ARBA" id="ARBA00023239"/>
    </source>
</evidence>
<comment type="cofactor">
    <cofactor evidence="1 16 17">
        <name>pyridoxal 5'-phosphate</name>
        <dbReference type="ChEBI" id="CHEBI:597326"/>
    </cofactor>
</comment>
<organism evidence="19 20">
    <name type="scientific">Smittium culicis</name>
    <dbReference type="NCBI Taxonomy" id="133412"/>
    <lineage>
        <taxon>Eukaryota</taxon>
        <taxon>Fungi</taxon>
        <taxon>Fungi incertae sedis</taxon>
        <taxon>Zoopagomycota</taxon>
        <taxon>Kickxellomycotina</taxon>
        <taxon>Harpellomycetes</taxon>
        <taxon>Harpellales</taxon>
        <taxon>Legeriomycetaceae</taxon>
        <taxon>Smittium</taxon>
    </lineage>
</organism>
<dbReference type="EC" id="4.1.2.27" evidence="14"/>
<evidence type="ECO:0000256" key="18">
    <source>
        <dbReference type="SAM" id="Phobius"/>
    </source>
</evidence>
<dbReference type="GO" id="GO:0008117">
    <property type="term" value="F:sphinganine-1-phosphate aldolase activity"/>
    <property type="evidence" value="ECO:0007669"/>
    <property type="project" value="UniProtKB-EC"/>
</dbReference>
<keyword evidence="5 18" id="KW-0812">Transmembrane</keyword>
<dbReference type="InterPro" id="IPR015424">
    <property type="entry name" value="PyrdxlP-dep_Trfase"/>
</dbReference>
<evidence type="ECO:0000256" key="9">
    <source>
        <dbReference type="ARBA" id="ARBA00022989"/>
    </source>
</evidence>
<dbReference type="EMBL" id="LSSN01001142">
    <property type="protein sequence ID" value="OMJ20861.1"/>
    <property type="molecule type" value="Genomic_DNA"/>
</dbReference>
<keyword evidence="12 17" id="KW-0456">Lyase</keyword>
<dbReference type="InterPro" id="IPR002129">
    <property type="entry name" value="PyrdxlP-dep_de-COase"/>
</dbReference>
<dbReference type="Gene3D" id="6.10.140.2150">
    <property type="match status" value="1"/>
</dbReference>
<feature type="transmembrane region" description="Helical" evidence="18">
    <location>
        <begin position="28"/>
        <end position="46"/>
    </location>
</feature>
<keyword evidence="9 18" id="KW-1133">Transmembrane helix</keyword>
<evidence type="ECO:0000256" key="10">
    <source>
        <dbReference type="ARBA" id="ARBA00023098"/>
    </source>
</evidence>
<accession>A0A1R1Y1M9</accession>
<keyword evidence="8" id="KW-0746">Sphingolipid metabolism</keyword>
<dbReference type="GO" id="GO:0030170">
    <property type="term" value="F:pyridoxal phosphate binding"/>
    <property type="evidence" value="ECO:0007669"/>
    <property type="project" value="InterPro"/>
</dbReference>
<evidence type="ECO:0000313" key="19">
    <source>
        <dbReference type="EMBL" id="OMJ20861.1"/>
    </source>
</evidence>
<evidence type="ECO:0000313" key="20">
    <source>
        <dbReference type="Proteomes" id="UP000187283"/>
    </source>
</evidence>
<dbReference type="Pfam" id="PF00282">
    <property type="entry name" value="Pyridoxal_deC"/>
    <property type="match status" value="1"/>
</dbReference>
<comment type="similarity">
    <text evidence="13">Belongs to the group II decarboxylase family. Sphingosine-1-phosphate lyase subfamily.</text>
</comment>
<feature type="modified residue" description="N6-(pyridoxal phosphate)lysine" evidence="16">
    <location>
        <position position="352"/>
    </location>
</feature>
<comment type="pathway">
    <text evidence="4">Sphingolipid metabolism.</text>
</comment>
<evidence type="ECO:0000256" key="8">
    <source>
        <dbReference type="ARBA" id="ARBA00022919"/>
    </source>
</evidence>
<comment type="caution">
    <text evidence="19">The sequence shown here is derived from an EMBL/GenBank/DDBJ whole genome shotgun (WGS) entry which is preliminary data.</text>
</comment>
<dbReference type="InterPro" id="IPR015422">
    <property type="entry name" value="PyrdxlP-dep_Trfase_small"/>
</dbReference>
<gene>
    <name evidence="19" type="ORF">AYI70_g3833</name>
</gene>
<dbReference type="PANTHER" id="PTHR42735:SF6">
    <property type="entry name" value="SPHINGOSINE-1-PHOSPHATE LYASE 1"/>
    <property type="match status" value="1"/>
</dbReference>
<sequence length="528" mass="57785">MLQKILESGRNLDFPSMETLLKIDKMRLFGQLVLIYYSAGIIYSFGKDALIYGFSETIYQLYKKALSTSFKAFQTVPGTKSLIDSEVNKIVKGFEEKMIDSASKNGIEDTLELPIIGFDPEKTIDILEKRMNEGHIDWKSGRVSGTVYFGGLEHINLMNKAIGIYNITNPLHPDVFPGLRRLDAEVVSMVLRMFNSPEDGCGTTTSGGTESIIMAVRAHLEKAKKERNVTNPNLVAPVTIHTAFDKACGYFNIELIRIPIDSKSGKVDIRILEKAINKNTIMIAGSAINYPHGVMDDIEAMASIAMKKGIGMHVDCCLGSFLMPFMEDAGFKIPKFDFRVPGVTSISCDTHKYFVCTEWPGGIYASPTIAGSRPGSLIAGCWAALVSIGKEGYITSCRNIVNSRIKIQQGIESIDELEIIGEPICSVVAFSSNSSINIYAINDAMKERGWGLSVLQHPPALHIACTALTVGTEDVLIQDLKSSISEVKANPEKYSKGSAAMYGMSASLPDKAPVEDITKGYLDSLYST</sequence>
<keyword evidence="20" id="KW-1185">Reference proteome</keyword>
<dbReference type="Gene3D" id="3.40.640.10">
    <property type="entry name" value="Type I PLP-dependent aspartate aminotransferase-like (Major domain)"/>
    <property type="match status" value="1"/>
</dbReference>
<keyword evidence="11 18" id="KW-0472">Membrane</keyword>
<evidence type="ECO:0000256" key="16">
    <source>
        <dbReference type="PIRSR" id="PIRSR602129-50"/>
    </source>
</evidence>
<evidence type="ECO:0000256" key="15">
    <source>
        <dbReference type="ARBA" id="ARBA00042568"/>
    </source>
</evidence>
<evidence type="ECO:0000256" key="3">
    <source>
        <dbReference type="ARBA" id="ARBA00004760"/>
    </source>
</evidence>
<dbReference type="PANTHER" id="PTHR42735">
    <property type="match status" value="1"/>
</dbReference>
<evidence type="ECO:0000256" key="4">
    <source>
        <dbReference type="ARBA" id="ARBA00004991"/>
    </source>
</evidence>